<accession>W0RGU4</accession>
<reference evidence="1 2" key="1">
    <citation type="journal article" date="2014" name="Genome Announc.">
        <title>Genome Sequence and Methylome of Soil Bacterium Gemmatirosa kalamazoonensis KBS708T, a Member of the Rarely Cultivated Gemmatimonadetes Phylum.</title>
        <authorList>
            <person name="Debruyn J.M."/>
            <person name="Radosevich M."/>
            <person name="Wommack K.E."/>
            <person name="Polson S.W."/>
            <person name="Hauser L.J."/>
            <person name="Fawaz M.N."/>
            <person name="Korlach J."/>
            <person name="Tsai Y.C."/>
        </authorList>
    </citation>
    <scope>NUCLEOTIDE SEQUENCE [LARGE SCALE GENOMIC DNA]</scope>
    <source>
        <strain evidence="1 2">KBS708</strain>
    </source>
</reference>
<evidence type="ECO:0000313" key="1">
    <source>
        <dbReference type="EMBL" id="AHG90001.1"/>
    </source>
</evidence>
<keyword evidence="2" id="KW-1185">Reference proteome</keyword>
<dbReference type="KEGG" id="gba:J421_2464"/>
<organism evidence="1 2">
    <name type="scientific">Gemmatirosa kalamazoonensis</name>
    <dbReference type="NCBI Taxonomy" id="861299"/>
    <lineage>
        <taxon>Bacteria</taxon>
        <taxon>Pseudomonadati</taxon>
        <taxon>Gemmatimonadota</taxon>
        <taxon>Gemmatimonadia</taxon>
        <taxon>Gemmatimonadales</taxon>
        <taxon>Gemmatimonadaceae</taxon>
        <taxon>Gemmatirosa</taxon>
    </lineage>
</organism>
<dbReference type="Proteomes" id="UP000019151">
    <property type="component" value="Chromosome"/>
</dbReference>
<dbReference type="RefSeq" id="WP_025411476.1">
    <property type="nucleotide sequence ID" value="NZ_CP007128.1"/>
</dbReference>
<evidence type="ECO:0000313" key="2">
    <source>
        <dbReference type="Proteomes" id="UP000019151"/>
    </source>
</evidence>
<name>W0RGU4_9BACT</name>
<dbReference type="AlphaFoldDB" id="W0RGU4"/>
<dbReference type="EMBL" id="CP007128">
    <property type="protein sequence ID" value="AHG90001.1"/>
    <property type="molecule type" value="Genomic_DNA"/>
</dbReference>
<dbReference type="eggNOG" id="COG5492">
    <property type="taxonomic scope" value="Bacteria"/>
</dbReference>
<gene>
    <name evidence="1" type="ORF">J421_2464</name>
</gene>
<dbReference type="STRING" id="861299.J421_2464"/>
<sequence length="620" mass="65806">MTIARPAPFTVTRIPTDTLKASANLTLTGDGFAPGAMSASIAGFPASILDVTSTRLLIAVPSASGLPCAPPSVARIVVRRTSGGVVDSVVGEAPLDPATPRILAIGQRAVLARPDELRCTRLEHGGEFVVSIYDASTTAPGGVAAQLRGRSMGGTIAVRAPVAVRAAAAAPRVQPDPVALAHAVHLARERTRLRALGARAVAPPPRRPLGARAVAVPAVGDVVTLNAMYFDCAAPTPVRARVAAVGAHSLVVEDTAAAGAGSRDALYRDLADEFDRVMLPIVTTYFGDPLALDAKFGGDGRVRILFTPYVTDSVPNTFGFMTGCNFVPKTQLASSNEAAVFYARLPLGVETATEWRRQLRATLVHETKHLAAYAERFARAGAGQPVLEETWLEEATARVAEELYARTFSGATWKGNAAFAPTVGCELTSCDGRPIAMLKHFSALGDYYARVDSLTPLGPVSRFDGSFYGSGWLLVRWAADNFASDEAAFFRALTTETAVTGIQNLVRRTVRAPYDMLPDWSLALAVDDRPGFTPRDATLTIPSWNTRDVFRGLSAANPIGFPRPFPLLERTASFGDFVVDVPLLRSYTSAFVELSGPVGTKQLLSLQAPTDVGLAIVRVR</sequence>
<dbReference type="InParanoid" id="W0RGU4"/>
<dbReference type="HOGENOM" id="CLU_440597_0_0_0"/>
<dbReference type="OrthoDB" id="288805at2"/>
<proteinExistence type="predicted"/>
<protein>
    <submittedName>
        <fullName evidence="1">Peptidase M30, hyicolysin</fullName>
    </submittedName>
</protein>